<dbReference type="PANTHER" id="PTHR10775">
    <property type="entry name" value="OS08G0208400 PROTEIN"/>
    <property type="match status" value="1"/>
</dbReference>
<feature type="compositionally biased region" description="Acidic residues" evidence="2">
    <location>
        <begin position="585"/>
        <end position="597"/>
    </location>
</feature>
<dbReference type="Proteomes" id="UP000826271">
    <property type="component" value="Unassembled WGS sequence"/>
</dbReference>
<feature type="region of interest" description="Disordered" evidence="2">
    <location>
        <begin position="839"/>
        <end position="899"/>
    </location>
</feature>
<evidence type="ECO:0000313" key="4">
    <source>
        <dbReference type="Proteomes" id="UP000826271"/>
    </source>
</evidence>
<organism evidence="3 4">
    <name type="scientific">Buddleja alternifolia</name>
    <dbReference type="NCBI Taxonomy" id="168488"/>
    <lineage>
        <taxon>Eukaryota</taxon>
        <taxon>Viridiplantae</taxon>
        <taxon>Streptophyta</taxon>
        <taxon>Embryophyta</taxon>
        <taxon>Tracheophyta</taxon>
        <taxon>Spermatophyta</taxon>
        <taxon>Magnoliopsida</taxon>
        <taxon>eudicotyledons</taxon>
        <taxon>Gunneridae</taxon>
        <taxon>Pentapetalae</taxon>
        <taxon>asterids</taxon>
        <taxon>lamiids</taxon>
        <taxon>Lamiales</taxon>
        <taxon>Scrophulariaceae</taxon>
        <taxon>Buddlejeae</taxon>
        <taxon>Buddleja</taxon>
    </lineage>
</organism>
<feature type="compositionally biased region" description="Polar residues" evidence="2">
    <location>
        <begin position="847"/>
        <end position="858"/>
    </location>
</feature>
<comment type="caution">
    <text evidence="3">The sequence shown here is derived from an EMBL/GenBank/DDBJ whole genome shotgun (WGS) entry which is preliminary data.</text>
</comment>
<evidence type="ECO:0000256" key="2">
    <source>
        <dbReference type="SAM" id="MobiDB-lite"/>
    </source>
</evidence>
<dbReference type="Pfam" id="PF02992">
    <property type="entry name" value="Transposase_21"/>
    <property type="match status" value="1"/>
</dbReference>
<feature type="compositionally biased region" description="Low complexity" evidence="2">
    <location>
        <begin position="859"/>
        <end position="871"/>
    </location>
</feature>
<dbReference type="AlphaFoldDB" id="A0AAV6X3R9"/>
<accession>A0AAV6X3R9</accession>
<sequence length="1027" mass="117120">MLPKGHKLPDSFYSSKKVVAPLGLGVEKIDACENDCMLYWKNEKELQQCKICHHPRFKPKKRGKKKGHKDISFKQLNYLPLIPRLQRLYMSKTTAEHMAWHKESPSEEGKLCHPRDGEAWKHFDRTYPTFAVEGRNVRLGLSADGFNPHNQTSRPYSCWPVIVTPYNLPPWMCMDHPYMFLTLLVPGPRSPGRSLDVYLQPLIDELKTLWNDGVETYDVSKKQNFQMRASLMWTVSDFPAYGMLSGWSTHGKLSCPYCMSGIKSFRLKHGRKPCFFDCHRQFLPLNHPYRYQKDNFTKGRIEIDPPFIRLTGEELEAVVASLPTIEFGKTKDKERIEGFGETHNWLKRSIFWDLPYWNTNLIRHNLDVMHIEKNMFDNVFNTVMDVKGKSKDNLNARLDLQSICKRWDLELKEVNEKYLKPKASYTLSKDQRQIVLKWIKNLRLPDGYVSNLARCVNLDDCSLHGMKSHDCHVFMQRLLPLAFRDLLPESVWNGLTELSQLYDAEKQAQIPNLTHKSLGVMRDNEFATWFCNYASVGDVYQELTSDPACIILDNELDDVAILTDANRQEEEVNPNELQPSRRELEEEFESDELEIGSMDLNEEELEEEESGNDNDLTSDDIIMSATRGKVKIRLMSDAGRVSFTSMLTDEGIEEQHDEHTSEQHDPANLEIKDKIELDELGREILIIEGKNFISVAAPRSMLGDMRGWYTDVWPTFSKIPEHVKGYFFERFKETYTKLKEIRSQGSGNTILSPQGSSTFIPEAWAEACGGIKNRHNSYGFGKSNSGSFTFSGTIPSNNTSNLEVEQLKEELQNMKNKQFEMDEKINQLLAITRANHSNFSGHHFSPGQYSSPQYSGLSPGQYPPSASAPAGQYPPPAPAPAHSQYTATGSGQYPPPTPGYYPTPPPGYFMTPATQFHVPGNYIAPGQHPPIPTQQSDQLPSPDQRHSQEYIEFCNVIISIVNFDDHLARTNTLADISKVTNFAAAQHRNIALQYFDAPSALQNCSLLRLVTSDIGSWSLALLRSLLT</sequence>
<protein>
    <recommendedName>
        <fullName evidence="5">Transposase</fullName>
    </recommendedName>
</protein>
<feature type="region of interest" description="Disordered" evidence="2">
    <location>
        <begin position="922"/>
        <end position="945"/>
    </location>
</feature>
<feature type="coiled-coil region" evidence="1">
    <location>
        <begin position="797"/>
        <end position="827"/>
    </location>
</feature>
<dbReference type="PANTHER" id="PTHR10775:SF182">
    <property type="entry name" value="TRANSPOSON, EN_SPM-LIKE, TRANSPOSASE-ASSOCIATED DOMAIN PROTEIN-RELATED"/>
    <property type="match status" value="1"/>
</dbReference>
<evidence type="ECO:0008006" key="5">
    <source>
        <dbReference type="Google" id="ProtNLM"/>
    </source>
</evidence>
<gene>
    <name evidence="3" type="ORF">BUALT_Bualt09G0022300</name>
</gene>
<dbReference type="InterPro" id="IPR004242">
    <property type="entry name" value="Transposase_21"/>
</dbReference>
<keyword evidence="4" id="KW-1185">Reference proteome</keyword>
<feature type="region of interest" description="Disordered" evidence="2">
    <location>
        <begin position="568"/>
        <end position="597"/>
    </location>
</feature>
<dbReference type="EMBL" id="WHWC01000009">
    <property type="protein sequence ID" value="KAG8376040.1"/>
    <property type="molecule type" value="Genomic_DNA"/>
</dbReference>
<evidence type="ECO:0000256" key="1">
    <source>
        <dbReference type="SAM" id="Coils"/>
    </source>
</evidence>
<proteinExistence type="predicted"/>
<keyword evidence="1" id="KW-0175">Coiled coil</keyword>
<reference evidence="3" key="1">
    <citation type="submission" date="2019-10" db="EMBL/GenBank/DDBJ databases">
        <authorList>
            <person name="Zhang R."/>
            <person name="Pan Y."/>
            <person name="Wang J."/>
            <person name="Ma R."/>
            <person name="Yu S."/>
        </authorList>
    </citation>
    <scope>NUCLEOTIDE SEQUENCE</scope>
    <source>
        <strain evidence="3">LA-IB0</strain>
        <tissue evidence="3">Leaf</tissue>
    </source>
</reference>
<evidence type="ECO:0000313" key="3">
    <source>
        <dbReference type="EMBL" id="KAG8376040.1"/>
    </source>
</evidence>
<name>A0AAV6X3R9_9LAMI</name>